<reference evidence="1 2" key="1">
    <citation type="submission" date="2022-01" db="EMBL/GenBank/DDBJ databases">
        <authorList>
            <person name="Won M."/>
            <person name="Kim S.-J."/>
            <person name="Kwon S.-W."/>
        </authorList>
    </citation>
    <scope>NUCLEOTIDE SEQUENCE [LARGE SCALE GENOMIC DNA]</scope>
    <source>
        <strain evidence="1 2">KCTC 23505</strain>
    </source>
</reference>
<evidence type="ECO:0000313" key="1">
    <source>
        <dbReference type="EMBL" id="MCF3946365.1"/>
    </source>
</evidence>
<sequence length="132" mass="13156">MRRRHSCARNCFTGGVSLGTFAGLINDIAITGSVTGLGADSLRNQGQITAATGAAYAVDFTNSDAVTNSGTIAGGQRAIGVDGTYGLVSNAGLIEGGAVVGVALRGGGTLVNAGTTLYPLAAPAYRQRYGCQ</sequence>
<dbReference type="RefSeq" id="WP_235703600.1">
    <property type="nucleotide sequence ID" value="NZ_JAKGBZ010000009.1"/>
</dbReference>
<keyword evidence="2" id="KW-1185">Reference proteome</keyword>
<name>A0ABS9DUF9_9PROT</name>
<accession>A0ABS9DUF9</accession>
<evidence type="ECO:0000313" key="2">
    <source>
        <dbReference type="Proteomes" id="UP001521209"/>
    </source>
</evidence>
<gene>
    <name evidence="1" type="ORF">L2A60_06660</name>
</gene>
<comment type="caution">
    <text evidence="1">The sequence shown here is derived from an EMBL/GenBank/DDBJ whole genome shotgun (WGS) entry which is preliminary data.</text>
</comment>
<organism evidence="1 2">
    <name type="scientific">Acidiphilium iwatense</name>
    <dbReference type="NCBI Taxonomy" id="768198"/>
    <lineage>
        <taxon>Bacteria</taxon>
        <taxon>Pseudomonadati</taxon>
        <taxon>Pseudomonadota</taxon>
        <taxon>Alphaproteobacteria</taxon>
        <taxon>Acetobacterales</taxon>
        <taxon>Acidocellaceae</taxon>
        <taxon>Acidiphilium</taxon>
    </lineage>
</organism>
<proteinExistence type="predicted"/>
<dbReference type="EMBL" id="JAKGBZ010000009">
    <property type="protein sequence ID" value="MCF3946365.1"/>
    <property type="molecule type" value="Genomic_DNA"/>
</dbReference>
<dbReference type="Proteomes" id="UP001521209">
    <property type="component" value="Unassembled WGS sequence"/>
</dbReference>
<protein>
    <submittedName>
        <fullName evidence="1">Uncharacterized protein</fullName>
    </submittedName>
</protein>